<dbReference type="Proteomes" id="UP001139263">
    <property type="component" value="Unassembled WGS sequence"/>
</dbReference>
<comment type="subcellular location">
    <subcellularLocation>
        <location evidence="3">Cytoplasm</location>
    </subcellularLocation>
</comment>
<name>A0A9X1VD41_9BACL</name>
<comment type="subunit">
    <text evidence="3">UreD, UreF and UreG form a complex that acts as a GTP-hydrolysis-dependent molecular chaperone, activating the urease apoprotein by helping to assemble the nickel containing metallocenter of UreC. The UreE protein probably delivers the nickel.</text>
</comment>
<dbReference type="AlphaFoldDB" id="A0A9X1VD41"/>
<evidence type="ECO:0000256" key="2">
    <source>
        <dbReference type="ARBA" id="ARBA00023186"/>
    </source>
</evidence>
<comment type="function">
    <text evidence="3">Required for maturation of urease via the functional incorporation of the urease nickel metallocenter.</text>
</comment>
<dbReference type="RefSeq" id="WP_241714940.1">
    <property type="nucleotide sequence ID" value="NZ_JALBUF010000007.1"/>
</dbReference>
<evidence type="ECO:0000256" key="3">
    <source>
        <dbReference type="HAMAP-Rule" id="MF_01385"/>
    </source>
</evidence>
<comment type="similarity">
    <text evidence="3">Belongs to the UreF family.</text>
</comment>
<dbReference type="Pfam" id="PF01730">
    <property type="entry name" value="UreF"/>
    <property type="match status" value="1"/>
</dbReference>
<evidence type="ECO:0000313" key="4">
    <source>
        <dbReference type="EMBL" id="MCI0183943.1"/>
    </source>
</evidence>
<keyword evidence="2 3" id="KW-0143">Chaperone</keyword>
<dbReference type="GO" id="GO:0016151">
    <property type="term" value="F:nickel cation binding"/>
    <property type="evidence" value="ECO:0007669"/>
    <property type="project" value="UniProtKB-UniRule"/>
</dbReference>
<sequence>MDQAMLPLLQLADSSFPTGAFSHSFGLETALSEGTITSASDLHAWLEGFIVGSFATMEASAVYFSHSLLSDHIQDWNEIEYIDTWKEPITLLDLRMTLSKLARESRIGSVKIGRQYVRMGMQLYPDAHLQIYDQLIQSGSCFGNAAIAHGWVCSYLGVSAETAILTHLYTSVNALIQNAVRAAPIGQTQGQHILSSLFLHMEQVTSHTIAQPPAFLHLANAAILHEIQAMRHETLYSRLFMS</sequence>
<proteinExistence type="inferred from homology"/>
<dbReference type="PANTHER" id="PTHR33620">
    <property type="entry name" value="UREASE ACCESSORY PROTEIN F"/>
    <property type="match status" value="1"/>
</dbReference>
<dbReference type="InterPro" id="IPR038277">
    <property type="entry name" value="UreF_sf"/>
</dbReference>
<protein>
    <recommendedName>
        <fullName evidence="3">Urease accessory protein UreF</fullName>
    </recommendedName>
</protein>
<comment type="caution">
    <text evidence="4">The sequence shown here is derived from an EMBL/GenBank/DDBJ whole genome shotgun (WGS) entry which is preliminary data.</text>
</comment>
<evidence type="ECO:0000256" key="1">
    <source>
        <dbReference type="ARBA" id="ARBA00022988"/>
    </source>
</evidence>
<evidence type="ECO:0000313" key="5">
    <source>
        <dbReference type="Proteomes" id="UP001139263"/>
    </source>
</evidence>
<dbReference type="InterPro" id="IPR002639">
    <property type="entry name" value="UreF"/>
</dbReference>
<accession>A0A9X1VD41</accession>
<dbReference type="PIRSF" id="PIRSF009467">
    <property type="entry name" value="Ureas_acces_UreF"/>
    <property type="match status" value="1"/>
</dbReference>
<keyword evidence="3" id="KW-0963">Cytoplasm</keyword>
<keyword evidence="5" id="KW-1185">Reference proteome</keyword>
<organism evidence="4 5">
    <name type="scientific">Sulfoacidibacillus ferrooxidans</name>
    <dbReference type="NCBI Taxonomy" id="2005001"/>
    <lineage>
        <taxon>Bacteria</taxon>
        <taxon>Bacillati</taxon>
        <taxon>Bacillota</taxon>
        <taxon>Bacilli</taxon>
        <taxon>Bacillales</taxon>
        <taxon>Alicyclobacillaceae</taxon>
        <taxon>Sulfoacidibacillus</taxon>
    </lineage>
</organism>
<dbReference type="EMBL" id="JALBUF010000007">
    <property type="protein sequence ID" value="MCI0183943.1"/>
    <property type="molecule type" value="Genomic_DNA"/>
</dbReference>
<dbReference type="Gene3D" id="1.10.4190.10">
    <property type="entry name" value="Urease accessory protein UreF"/>
    <property type="match status" value="1"/>
</dbReference>
<dbReference type="GO" id="GO:0005737">
    <property type="term" value="C:cytoplasm"/>
    <property type="evidence" value="ECO:0007669"/>
    <property type="project" value="UniProtKB-SubCell"/>
</dbReference>
<dbReference type="HAMAP" id="MF_01385">
    <property type="entry name" value="UreF"/>
    <property type="match status" value="1"/>
</dbReference>
<reference evidence="4" key="1">
    <citation type="submission" date="2022-03" db="EMBL/GenBank/DDBJ databases">
        <title>Draft Genome Sequence of Firmicute Strain S0AB, a Heterotrophic Iron/Sulfur-Oxidizing Extreme Acidophile.</title>
        <authorList>
            <person name="Vergara E."/>
            <person name="Pakostova E."/>
            <person name="Johnson D.B."/>
            <person name="Holmes D.S."/>
        </authorList>
    </citation>
    <scope>NUCLEOTIDE SEQUENCE</scope>
    <source>
        <strain evidence="4">S0AB</strain>
    </source>
</reference>
<keyword evidence="1 3" id="KW-0996">Nickel insertion</keyword>
<gene>
    <name evidence="3 4" type="primary">ureF</name>
    <name evidence="4" type="ORF">MM817_02235</name>
</gene>
<dbReference type="PANTHER" id="PTHR33620:SF1">
    <property type="entry name" value="UREASE ACCESSORY PROTEIN F"/>
    <property type="match status" value="1"/>
</dbReference>